<dbReference type="EMBL" id="AP027266">
    <property type="protein sequence ID" value="BDW85774.1"/>
    <property type="molecule type" value="Genomic_DNA"/>
</dbReference>
<dbReference type="PROSITE" id="PS51186">
    <property type="entry name" value="GNAT"/>
    <property type="match status" value="1"/>
</dbReference>
<dbReference type="SUPFAM" id="SSF55729">
    <property type="entry name" value="Acyl-CoA N-acyltransferases (Nat)"/>
    <property type="match status" value="1"/>
</dbReference>
<evidence type="ECO:0000259" key="1">
    <source>
        <dbReference type="PROSITE" id="PS51186"/>
    </source>
</evidence>
<organism evidence="2 3">
    <name type="scientific">Roseicyclus marinus</name>
    <dbReference type="NCBI Taxonomy" id="2161673"/>
    <lineage>
        <taxon>Bacteria</taxon>
        <taxon>Pseudomonadati</taxon>
        <taxon>Pseudomonadota</taxon>
        <taxon>Alphaproteobacteria</taxon>
        <taxon>Rhodobacterales</taxon>
        <taxon>Roseobacteraceae</taxon>
        <taxon>Roseicyclus</taxon>
    </lineage>
</organism>
<keyword evidence="3" id="KW-1185">Reference proteome</keyword>
<accession>A0AA48H3C2</accession>
<dbReference type="Pfam" id="PF13302">
    <property type="entry name" value="Acetyltransf_3"/>
    <property type="match status" value="1"/>
</dbReference>
<gene>
    <name evidence="2" type="ORF">MACH21_19510</name>
</gene>
<protein>
    <submittedName>
        <fullName evidence="2">N-acetyltransferase</fullName>
    </submittedName>
</protein>
<proteinExistence type="predicted"/>
<feature type="domain" description="N-acetyltransferase" evidence="1">
    <location>
        <begin position="16"/>
        <end position="175"/>
    </location>
</feature>
<dbReference type="GO" id="GO:0016747">
    <property type="term" value="F:acyltransferase activity, transferring groups other than amino-acyl groups"/>
    <property type="evidence" value="ECO:0007669"/>
    <property type="project" value="InterPro"/>
</dbReference>
<dbReference type="Proteomes" id="UP001337723">
    <property type="component" value="Chromosome"/>
</dbReference>
<evidence type="ECO:0000313" key="3">
    <source>
        <dbReference type="Proteomes" id="UP001337723"/>
    </source>
</evidence>
<dbReference type="KEGG" id="rmai:MACH21_19510"/>
<dbReference type="Gene3D" id="3.40.630.30">
    <property type="match status" value="1"/>
</dbReference>
<sequence length="175" mass="20108">MTGTMWDDVDIRSARFHLRPIREDDVTQRYLDWFSGRGAAQISRHPGSLDALRVYVRERRNRPDVLFLAIRFAETGLHIGNLKFEPIDHERAGAVMGIFVGDESWQGKGVATETIRAAADWLHDRLGLRYLWLGVANDNLAALQAYQRSGFVKKISPLIPDNPDIHTMELELWRR</sequence>
<reference evidence="2 3" key="1">
    <citation type="submission" date="2023-01" db="EMBL/GenBank/DDBJ databases">
        <title>Complete genome sequence of Roseicyclus marinus strain Dej080120_10.</title>
        <authorList>
            <person name="Ueki S."/>
            <person name="Maruyama F."/>
        </authorList>
    </citation>
    <scope>NUCLEOTIDE SEQUENCE [LARGE SCALE GENOMIC DNA]</scope>
    <source>
        <strain evidence="2 3">Dej080120_10</strain>
    </source>
</reference>
<dbReference type="RefSeq" id="WP_338271590.1">
    <property type="nucleotide sequence ID" value="NZ_AP027266.1"/>
</dbReference>
<dbReference type="PANTHER" id="PTHR43415:SF3">
    <property type="entry name" value="GNAT-FAMILY ACETYLTRANSFERASE"/>
    <property type="match status" value="1"/>
</dbReference>
<dbReference type="AlphaFoldDB" id="A0AA48H3C2"/>
<name>A0AA48H3C2_9RHOB</name>
<dbReference type="InterPro" id="IPR016181">
    <property type="entry name" value="Acyl_CoA_acyltransferase"/>
</dbReference>
<dbReference type="PANTHER" id="PTHR43415">
    <property type="entry name" value="SPERMIDINE N(1)-ACETYLTRANSFERASE"/>
    <property type="match status" value="1"/>
</dbReference>
<evidence type="ECO:0000313" key="2">
    <source>
        <dbReference type="EMBL" id="BDW85774.1"/>
    </source>
</evidence>
<dbReference type="InterPro" id="IPR000182">
    <property type="entry name" value="GNAT_dom"/>
</dbReference>